<dbReference type="SUPFAM" id="SSF53098">
    <property type="entry name" value="Ribonuclease H-like"/>
    <property type="match status" value="1"/>
</dbReference>
<feature type="domain" description="Integrase catalytic" evidence="1">
    <location>
        <begin position="1429"/>
        <end position="1614"/>
    </location>
</feature>
<dbReference type="Pfam" id="PF17921">
    <property type="entry name" value="Integrase_H2C2"/>
    <property type="match status" value="1"/>
</dbReference>
<dbReference type="Gene3D" id="2.40.70.10">
    <property type="entry name" value="Acid Proteases"/>
    <property type="match status" value="1"/>
</dbReference>
<dbReference type="PANTHER" id="PTHR47331">
    <property type="entry name" value="PHD-TYPE DOMAIN-CONTAINING PROTEIN"/>
    <property type="match status" value="1"/>
</dbReference>
<dbReference type="InterPro" id="IPR001584">
    <property type="entry name" value="Integrase_cat-core"/>
</dbReference>
<accession>A0AAV0WLD7</accession>
<gene>
    <name evidence="2" type="ORF">MEUPH1_LOCUS12420</name>
</gene>
<sequence>MGVFEEAKIRLSDIQKRINRVRCAGDELTTTPTNQTAKTKFRMMYATVLRLQEEFESQIAIIIKQLGKPDQKSEEDTSPEDLREKFDEAYFSIMIVADEYLPTHQQHSRADDTFIEASYSRNKTQLIPLEKLSIPRFRGDVKEYTGFRNLFDTFVHNNSDYLTVVKFSYLRAYLEGEPLKIITNLTLSDDNYNLALKLLDNRYSNRRIIAQSHFDQLWNMPKAVFGDEKTIRQVLSIITESVGALKNQGYAVDQWDPILLHLFQMKIDQQLRVQWELLIDTNDDPSVDEFTTFLTKFCKAASASRPANVRENVAYTKSQPKLTTLHTAQQHHKSASPGHNYQSENKRQFTCQVCKAKPGHLLIACSVFKGKTPRERYQTIRELNRCFLCFSEHTVSKCKHNKVCSECGGSHYSLLHFDTKESESEPTVEPPATPPTMSTCFSSLDTRPYHTSVLMSTIIVHVQDANGHQQEARALLDSGSQTSFITEYCRKRLGLPRQKCCIAVQAVAGMPVPSIKAKTILIIRPVRQETPQFTVDAFVLPQITGLIPSECVIKTEWPHIDKLDLADPRYNEPAPIDILLGAEVFPYIIRGNRREGTDREPVAIETVFGWVLMGRSSVSPTATTTTLCTSLELVNTSLRRFWEIEELPNIVKTSPTEEQCEKIYHTTTTRQSDGRYVVHLPFIEYPPTLGESRHLALKRLMQLESRLEKSTQLRSDYNEAMYDYLESGHMNRVETTATNDTSSYYIPHHAVLKPGSTTTRVRVVYDASATSTNGKSLNDHLYPGPKLQQDLPGIIIRFRLHKVVFTTDIKQMFRQIVVTPDHRSYQRLLFRFKPSDPVQTFEMSTVTFGQRSSPFLAIRTLHQLATDEAKNYPAVERIILNDLYVDDVATGADCESSALKLQQDLIKVFDRGCFELRKWSSNSVALLEAVPPDCRQTDPVTFDEPTSDYTKVLGLKWEPNHDILAYQYQPNPVRFNKRAILSEIARIYDPIGLLTPVITSLKCIMKYLWSIGVGWDDQIPDDATKVWSQYHEELPFIGLIKIPRQVTTEKGTYELHGFCDSSEIAYAAAVYLLVRSTNTTQCHLLMGKSKVAPEKKLSIPRLELCGALLLARTIEYVRTNLTSLQITNVTAWCDSTVVLTWIQMPTARLKTFVANRVAQIQHMTSSDSWRHVPTAQNPADCATRGLTPKEIIDHPIWWTGPQFLTQPSETWPQVTISNTVEPGEHNVEEKPLILLAVQVEEESKLLTSSADLPKVLRLTAYWLRLRRRLAHQPMVFDENQSPGIKEKNEALLALLRWVQRVHFADDLKLLTAGRNCSTKLRLLKAFIDPMGGLLRVGGRLRESDLPFKNRHPILLPKNSQLTILLIDFVHRQHCHPGPQTTQNILQQEYWIISARSFIRKRLRQCVSCFKASPKPLQPSMGDLPKPRLVGTKPFSHVGVDFAGPFFVKAALLRRIQTTKGYLCIFVCMATRAVHLELVSDLSTALFLAALDRFISRRGRCTDLYSDCGTNFVGAKRYLKEVQDLIDSSNTATDLNKRQIQWHLNPPAAPHMGGLWEAAVKSAKTLLHRTIHDQILTYEELNTIFHRVEATLNSRPLGAMSSDPNDPQPLTAGHFLTMGPLGTLPAPTTSSISSRLGLHKRWALVQRIQLHFWERWQKDYLHTLQIRSKWHKDERNLLIGDLVIVKEPTPPLTWKTARVVEVHPGEDDVVRVATVRDADGKLYKRPAAKLCLLPLDI</sequence>
<dbReference type="GO" id="GO:0042575">
    <property type="term" value="C:DNA polymerase complex"/>
    <property type="evidence" value="ECO:0007669"/>
    <property type="project" value="UniProtKB-ARBA"/>
</dbReference>
<dbReference type="InterPro" id="IPR012337">
    <property type="entry name" value="RNaseH-like_sf"/>
</dbReference>
<evidence type="ECO:0000313" key="3">
    <source>
        <dbReference type="Proteomes" id="UP001160148"/>
    </source>
</evidence>
<dbReference type="CDD" id="cd01644">
    <property type="entry name" value="RT_pepA17"/>
    <property type="match status" value="1"/>
</dbReference>
<dbReference type="GO" id="GO:0003676">
    <property type="term" value="F:nucleic acid binding"/>
    <property type="evidence" value="ECO:0007669"/>
    <property type="project" value="InterPro"/>
</dbReference>
<comment type="caution">
    <text evidence="2">The sequence shown here is derived from an EMBL/GenBank/DDBJ whole genome shotgun (WGS) entry which is preliminary data.</text>
</comment>
<evidence type="ECO:0000259" key="1">
    <source>
        <dbReference type="PROSITE" id="PS50994"/>
    </source>
</evidence>
<dbReference type="PANTHER" id="PTHR47331:SF1">
    <property type="entry name" value="GAG-LIKE PROTEIN"/>
    <property type="match status" value="1"/>
</dbReference>
<dbReference type="PROSITE" id="PS50994">
    <property type="entry name" value="INTEGRASE"/>
    <property type="match status" value="1"/>
</dbReference>
<dbReference type="Gene3D" id="3.30.420.10">
    <property type="entry name" value="Ribonuclease H-like superfamily/Ribonuclease H"/>
    <property type="match status" value="1"/>
</dbReference>
<dbReference type="CDD" id="cd00303">
    <property type="entry name" value="retropepsin_like"/>
    <property type="match status" value="1"/>
</dbReference>
<proteinExistence type="predicted"/>
<dbReference type="InterPro" id="IPR043502">
    <property type="entry name" value="DNA/RNA_pol_sf"/>
</dbReference>
<keyword evidence="3" id="KW-1185">Reference proteome</keyword>
<organism evidence="2 3">
    <name type="scientific">Macrosiphum euphorbiae</name>
    <name type="common">potato aphid</name>
    <dbReference type="NCBI Taxonomy" id="13131"/>
    <lineage>
        <taxon>Eukaryota</taxon>
        <taxon>Metazoa</taxon>
        <taxon>Ecdysozoa</taxon>
        <taxon>Arthropoda</taxon>
        <taxon>Hexapoda</taxon>
        <taxon>Insecta</taxon>
        <taxon>Pterygota</taxon>
        <taxon>Neoptera</taxon>
        <taxon>Paraneoptera</taxon>
        <taxon>Hemiptera</taxon>
        <taxon>Sternorrhyncha</taxon>
        <taxon>Aphidomorpha</taxon>
        <taxon>Aphidoidea</taxon>
        <taxon>Aphididae</taxon>
        <taxon>Macrosiphini</taxon>
        <taxon>Macrosiphum</taxon>
    </lineage>
</organism>
<dbReference type="Pfam" id="PF05380">
    <property type="entry name" value="Peptidase_A17"/>
    <property type="match status" value="1"/>
</dbReference>
<dbReference type="InterPro" id="IPR021109">
    <property type="entry name" value="Peptidase_aspartic_dom_sf"/>
</dbReference>
<dbReference type="EMBL" id="CARXXK010000002">
    <property type="protein sequence ID" value="CAI6356714.1"/>
    <property type="molecule type" value="Genomic_DNA"/>
</dbReference>
<dbReference type="InterPro" id="IPR036397">
    <property type="entry name" value="RNaseH_sf"/>
</dbReference>
<dbReference type="SUPFAM" id="SSF56672">
    <property type="entry name" value="DNA/RNA polymerases"/>
    <property type="match status" value="1"/>
</dbReference>
<dbReference type="Pfam" id="PF18701">
    <property type="entry name" value="DUF5641"/>
    <property type="match status" value="1"/>
</dbReference>
<reference evidence="2 3" key="1">
    <citation type="submission" date="2023-01" db="EMBL/GenBank/DDBJ databases">
        <authorList>
            <person name="Whitehead M."/>
        </authorList>
    </citation>
    <scope>NUCLEOTIDE SEQUENCE [LARGE SCALE GENOMIC DNA]</scope>
</reference>
<dbReference type="InterPro" id="IPR005312">
    <property type="entry name" value="DUF1759"/>
</dbReference>
<dbReference type="Proteomes" id="UP001160148">
    <property type="component" value="Unassembled WGS sequence"/>
</dbReference>
<dbReference type="GO" id="GO:0015074">
    <property type="term" value="P:DNA integration"/>
    <property type="evidence" value="ECO:0007669"/>
    <property type="project" value="InterPro"/>
</dbReference>
<dbReference type="Pfam" id="PF03564">
    <property type="entry name" value="DUF1759"/>
    <property type="match status" value="1"/>
</dbReference>
<evidence type="ECO:0000313" key="2">
    <source>
        <dbReference type="EMBL" id="CAI6356714.1"/>
    </source>
</evidence>
<dbReference type="InterPro" id="IPR041588">
    <property type="entry name" value="Integrase_H2C2"/>
</dbReference>
<dbReference type="GO" id="GO:0071897">
    <property type="term" value="P:DNA biosynthetic process"/>
    <property type="evidence" value="ECO:0007669"/>
    <property type="project" value="UniProtKB-ARBA"/>
</dbReference>
<dbReference type="InterPro" id="IPR040676">
    <property type="entry name" value="DUF5641"/>
</dbReference>
<name>A0AAV0WLD7_9HEMI</name>
<protein>
    <recommendedName>
        <fullName evidence="1">Integrase catalytic domain-containing protein</fullName>
    </recommendedName>
</protein>
<dbReference type="InterPro" id="IPR008042">
    <property type="entry name" value="Retrotrans_Pao"/>
</dbReference>